<evidence type="ECO:0000256" key="1">
    <source>
        <dbReference type="SAM" id="Phobius"/>
    </source>
</evidence>
<keyword evidence="1" id="KW-0472">Membrane</keyword>
<evidence type="ECO:0000256" key="2">
    <source>
        <dbReference type="SAM" id="SignalP"/>
    </source>
</evidence>
<feature type="chain" id="PRO_5041465616" description="SUEL-type lectin domain-containing protein" evidence="2">
    <location>
        <begin position="17"/>
        <end position="429"/>
    </location>
</feature>
<reference evidence="3" key="1">
    <citation type="submission" date="2023-06" db="EMBL/GenBank/DDBJ databases">
        <title>Genomic analysis of the entomopathogenic nematode Steinernema hermaphroditum.</title>
        <authorList>
            <person name="Schwarz E.M."/>
            <person name="Heppert J.K."/>
            <person name="Baniya A."/>
            <person name="Schwartz H.T."/>
            <person name="Tan C.-H."/>
            <person name="Antoshechkin I."/>
            <person name="Sternberg P.W."/>
            <person name="Goodrich-Blair H."/>
            <person name="Dillman A.R."/>
        </authorList>
    </citation>
    <scope>NUCLEOTIDE SEQUENCE</scope>
    <source>
        <strain evidence="3">PS9179</strain>
        <tissue evidence="3">Whole animal</tissue>
    </source>
</reference>
<keyword evidence="4" id="KW-1185">Reference proteome</keyword>
<evidence type="ECO:0000313" key="4">
    <source>
        <dbReference type="Proteomes" id="UP001175271"/>
    </source>
</evidence>
<name>A0AA39IB24_9BILA</name>
<protein>
    <recommendedName>
        <fullName evidence="5">SUEL-type lectin domain-containing protein</fullName>
    </recommendedName>
</protein>
<gene>
    <name evidence="3" type="ORF">QR680_015070</name>
</gene>
<dbReference type="AlphaFoldDB" id="A0AA39IB24"/>
<organism evidence="3 4">
    <name type="scientific">Steinernema hermaphroditum</name>
    <dbReference type="NCBI Taxonomy" id="289476"/>
    <lineage>
        <taxon>Eukaryota</taxon>
        <taxon>Metazoa</taxon>
        <taxon>Ecdysozoa</taxon>
        <taxon>Nematoda</taxon>
        <taxon>Chromadorea</taxon>
        <taxon>Rhabditida</taxon>
        <taxon>Tylenchina</taxon>
        <taxon>Panagrolaimomorpha</taxon>
        <taxon>Strongyloidoidea</taxon>
        <taxon>Steinernematidae</taxon>
        <taxon>Steinernema</taxon>
    </lineage>
</organism>
<keyword evidence="2" id="KW-0732">Signal</keyword>
<evidence type="ECO:0008006" key="5">
    <source>
        <dbReference type="Google" id="ProtNLM"/>
    </source>
</evidence>
<keyword evidence="1" id="KW-1133">Transmembrane helix</keyword>
<comment type="caution">
    <text evidence="3">The sequence shown here is derived from an EMBL/GenBank/DDBJ whole genome shotgun (WGS) entry which is preliminary data.</text>
</comment>
<evidence type="ECO:0000313" key="3">
    <source>
        <dbReference type="EMBL" id="KAK0421118.1"/>
    </source>
</evidence>
<accession>A0AA39IB24</accession>
<sequence length="429" mass="49457">MRHVLLFLLLPCAALSFLFRDRVIGCDEGQDVVYYDQHAKMFKVSRHSFGNCGFDSIGRLCRAHYADTAYGVSLNRTWEIDGAPRHLYECQDFVRAEVPFIPDGSWSDSIIVDNSSCLTRADLLTAAQYECTRPIRDISFGGQCGDTPTFIEAVFVCDAPPLDFYRSDRHELPYFHERQFQTLRTYTYYHQQLKKARKLWDVQEVERLEKIMSETLDEAGDVYVQMAHYINTTGRHDNDTDIFRNNELRSRRRLLNTLKWSLSYSGFYRSQLLVTIASNLLVGSEEGVERILQLHKDSLRCDEVELINMVTRGSPFPEVRPMMTNLYVDYCKNHTLGVGREHLDFLSETDAVDTLLAMYRKIFRSGVINAEYLPKEDDVAAQRGMLFGLVAAVVLITWVTICRKPSKKEQVLPTWNQHVQYSMNSLASS</sequence>
<feature type="signal peptide" evidence="2">
    <location>
        <begin position="1"/>
        <end position="16"/>
    </location>
</feature>
<keyword evidence="1" id="KW-0812">Transmembrane</keyword>
<feature type="transmembrane region" description="Helical" evidence="1">
    <location>
        <begin position="384"/>
        <end position="402"/>
    </location>
</feature>
<proteinExistence type="predicted"/>
<dbReference type="EMBL" id="JAUCMV010000002">
    <property type="protein sequence ID" value="KAK0421118.1"/>
    <property type="molecule type" value="Genomic_DNA"/>
</dbReference>
<dbReference type="Proteomes" id="UP001175271">
    <property type="component" value="Unassembled WGS sequence"/>
</dbReference>